<gene>
    <name evidence="2" type="ORF">BKA16_004773</name>
</gene>
<evidence type="ECO:0000313" key="2">
    <source>
        <dbReference type="EMBL" id="MBB4138148.1"/>
    </source>
</evidence>
<dbReference type="Gene3D" id="3.40.50.300">
    <property type="entry name" value="P-loop containing nucleotide triphosphate hydrolases"/>
    <property type="match status" value="1"/>
</dbReference>
<proteinExistence type="predicted"/>
<dbReference type="InterPro" id="IPR027417">
    <property type="entry name" value="P-loop_NTPase"/>
</dbReference>
<reference evidence="2 3" key="1">
    <citation type="submission" date="2020-08" db="EMBL/GenBank/DDBJ databases">
        <title>Sequencing the genomes of 1000 actinobacteria strains.</title>
        <authorList>
            <person name="Klenk H.-P."/>
        </authorList>
    </citation>
    <scope>NUCLEOTIDE SEQUENCE [LARGE SCALE GENOMIC DNA]</scope>
    <source>
        <strain evidence="2 3">DSM 45298</strain>
    </source>
</reference>
<dbReference type="SUPFAM" id="SSF52540">
    <property type="entry name" value="P-loop containing nucleoside triphosphate hydrolases"/>
    <property type="match status" value="1"/>
</dbReference>
<accession>A0A840F6W2</accession>
<evidence type="ECO:0000259" key="1">
    <source>
        <dbReference type="Pfam" id="PF12696"/>
    </source>
</evidence>
<protein>
    <submittedName>
        <fullName evidence="2">Type IV secretory pathway TraG/TraD family ATPase VirD4</fullName>
    </submittedName>
</protein>
<dbReference type="Proteomes" id="UP000551501">
    <property type="component" value="Unassembled WGS sequence"/>
</dbReference>
<keyword evidence="3" id="KW-1185">Reference proteome</keyword>
<feature type="domain" description="TraD/TraG TraM recognition site" evidence="1">
    <location>
        <begin position="76"/>
        <end position="184"/>
    </location>
</feature>
<evidence type="ECO:0000313" key="3">
    <source>
        <dbReference type="Proteomes" id="UP000551501"/>
    </source>
</evidence>
<name>A0A840F6W2_9ACTN</name>
<comment type="caution">
    <text evidence="2">The sequence shown here is derived from an EMBL/GenBank/DDBJ whole genome shotgun (WGS) entry which is preliminary data.</text>
</comment>
<dbReference type="Pfam" id="PF12696">
    <property type="entry name" value="TraG-D_C"/>
    <property type="match status" value="1"/>
</dbReference>
<dbReference type="CDD" id="cd01127">
    <property type="entry name" value="TrwB_TraG_TraD_VirD4"/>
    <property type="match status" value="1"/>
</dbReference>
<organism evidence="2 3">
    <name type="scientific">Gordonia humi</name>
    <dbReference type="NCBI Taxonomy" id="686429"/>
    <lineage>
        <taxon>Bacteria</taxon>
        <taxon>Bacillati</taxon>
        <taxon>Actinomycetota</taxon>
        <taxon>Actinomycetes</taxon>
        <taxon>Mycobacteriales</taxon>
        <taxon>Gordoniaceae</taxon>
        <taxon>Gordonia</taxon>
    </lineage>
</organism>
<sequence>MLDPLADPAIRRMVDVPADQSIDLEAFVLDGANTLYLACQSTQPKAAPIVAAMTSEVYSILDLASQREPSLRLTVPARLVLDEVNNIAPIPDLPGKMTDSGGRGISIWAFAHNRIQNIKRWGQYAGEEFTINAPNRMILPGLGDIDELESVSRLFGTWMEPQSERPGDVRERRVLSPQEIRELPEDQALMIYRNTRPVIVHLPTVWDRPEHAAAVTDSTALFEHIRATGNTDADLADLRTAGQLR</sequence>
<dbReference type="InterPro" id="IPR032689">
    <property type="entry name" value="TraG-D_C"/>
</dbReference>
<dbReference type="EMBL" id="JACIFP010000003">
    <property type="protein sequence ID" value="MBB4138148.1"/>
    <property type="molecule type" value="Genomic_DNA"/>
</dbReference>
<dbReference type="AlphaFoldDB" id="A0A840F6W2"/>